<evidence type="ECO:0000256" key="2">
    <source>
        <dbReference type="ARBA" id="ARBA00022491"/>
    </source>
</evidence>
<dbReference type="InterPro" id="IPR011991">
    <property type="entry name" value="ArsR-like_HTH"/>
</dbReference>
<comment type="function">
    <text evidence="6">Repressor of the lactose catabolism operon. Galactose-6-phosphate is the inducer.</text>
</comment>
<dbReference type="PANTHER" id="PTHR30363">
    <property type="entry name" value="HTH-TYPE TRANSCRIPTIONAL REGULATOR SRLR-RELATED"/>
    <property type="match status" value="1"/>
</dbReference>
<dbReference type="SUPFAM" id="SSF100950">
    <property type="entry name" value="NagB/RpiA/CoA transferase-like"/>
    <property type="match status" value="1"/>
</dbReference>
<evidence type="ECO:0000259" key="8">
    <source>
        <dbReference type="PROSITE" id="PS51000"/>
    </source>
</evidence>
<proteinExistence type="predicted"/>
<protein>
    <recommendedName>
        <fullName evidence="1">Lactose phosphotransferase system repressor</fullName>
    </recommendedName>
</protein>
<evidence type="ECO:0000256" key="4">
    <source>
        <dbReference type="ARBA" id="ARBA00023125"/>
    </source>
</evidence>
<dbReference type="RefSeq" id="WP_342022534.1">
    <property type="nucleotide sequence ID" value="NZ_CP151657.1"/>
</dbReference>
<dbReference type="Pfam" id="PF08220">
    <property type="entry name" value="HTH_DeoR"/>
    <property type="match status" value="1"/>
</dbReference>
<evidence type="ECO:0000256" key="1">
    <source>
        <dbReference type="ARBA" id="ARBA00021390"/>
    </source>
</evidence>
<dbReference type="InterPro" id="IPR018356">
    <property type="entry name" value="Tscrpt_reg_HTH_DeoR_CS"/>
</dbReference>
<feature type="region of interest" description="Disordered" evidence="7">
    <location>
        <begin position="52"/>
        <end position="96"/>
    </location>
</feature>
<evidence type="ECO:0000256" key="7">
    <source>
        <dbReference type="SAM" id="MobiDB-lite"/>
    </source>
</evidence>
<accession>A0ABZ2ZSS9</accession>
<keyword evidence="10" id="KW-1185">Reference proteome</keyword>
<dbReference type="CDD" id="cd00090">
    <property type="entry name" value="HTH_ARSR"/>
    <property type="match status" value="1"/>
</dbReference>
<dbReference type="InterPro" id="IPR001034">
    <property type="entry name" value="DeoR_HTH"/>
</dbReference>
<dbReference type="EMBL" id="CP151657">
    <property type="protein sequence ID" value="WZP14877.1"/>
    <property type="molecule type" value="Genomic_DNA"/>
</dbReference>
<gene>
    <name evidence="9" type="ORF">AAE021_11850</name>
</gene>
<dbReference type="Gene3D" id="1.10.10.10">
    <property type="entry name" value="Winged helix-like DNA-binding domain superfamily/Winged helix DNA-binding domain"/>
    <property type="match status" value="1"/>
</dbReference>
<dbReference type="PANTHER" id="PTHR30363:SF4">
    <property type="entry name" value="GLYCEROL-3-PHOSPHATE REGULON REPRESSOR"/>
    <property type="match status" value="1"/>
</dbReference>
<keyword evidence="4 9" id="KW-0238">DNA-binding</keyword>
<keyword evidence="3" id="KW-0805">Transcription regulation</keyword>
<evidence type="ECO:0000313" key="9">
    <source>
        <dbReference type="EMBL" id="WZP14877.1"/>
    </source>
</evidence>
<dbReference type="InterPro" id="IPR037171">
    <property type="entry name" value="NagB/RpiA_transferase-like"/>
</dbReference>
<dbReference type="InterPro" id="IPR050313">
    <property type="entry name" value="Carb_Metab_HTH_regulators"/>
</dbReference>
<dbReference type="SUPFAM" id="SSF46785">
    <property type="entry name" value="Winged helix' DNA-binding domain"/>
    <property type="match status" value="1"/>
</dbReference>
<dbReference type="PROSITE" id="PS00894">
    <property type="entry name" value="HTH_DEOR_1"/>
    <property type="match status" value="1"/>
</dbReference>
<dbReference type="InterPro" id="IPR036388">
    <property type="entry name" value="WH-like_DNA-bd_sf"/>
</dbReference>
<reference evidence="9 10" key="1">
    <citation type="submission" date="2024-04" db="EMBL/GenBank/DDBJ databases">
        <title>Arthrobacter sp. from Plains bison fecal sample.</title>
        <authorList>
            <person name="Ruzzini A."/>
        </authorList>
    </citation>
    <scope>NUCLEOTIDE SEQUENCE [LARGE SCALE GENOMIC DNA]</scope>
    <source>
        <strain evidence="9 10">EINP1</strain>
    </source>
</reference>
<evidence type="ECO:0000256" key="3">
    <source>
        <dbReference type="ARBA" id="ARBA00023015"/>
    </source>
</evidence>
<sequence>MLTDSRHSAILRRVQETGSASVSDLARLVDVSESTIRRDLNALNGRGLLRRVRGGGAGMNQHGQPDHMVHPEKSGPGAAPPAASRPAAAPAPGSSSEQRIAVRAAELVRDGDVVVLDIGTTAALIARALRGRAVTVITASVAVLDELRDDPATELILLGGMLRRSCHSLAGSLTEDALRSLRATICFLGTSGVQPDGSVMDTTGTEVPVKQALLAAAPHIVLAADETKFPGTGIRPVASAGAFTTLITSIHSDPPTLELFRQAGSDVITV</sequence>
<keyword evidence="2" id="KW-0678">Repressor</keyword>
<dbReference type="Pfam" id="PF00455">
    <property type="entry name" value="DeoRC"/>
    <property type="match status" value="1"/>
</dbReference>
<dbReference type="PROSITE" id="PS51000">
    <property type="entry name" value="HTH_DEOR_2"/>
    <property type="match status" value="1"/>
</dbReference>
<name>A0ABZ2ZSS9_9MICC</name>
<feature type="compositionally biased region" description="Low complexity" evidence="7">
    <location>
        <begin position="74"/>
        <end position="96"/>
    </location>
</feature>
<evidence type="ECO:0000256" key="5">
    <source>
        <dbReference type="ARBA" id="ARBA00023163"/>
    </source>
</evidence>
<evidence type="ECO:0000256" key="6">
    <source>
        <dbReference type="ARBA" id="ARBA00024937"/>
    </source>
</evidence>
<dbReference type="SMART" id="SM00420">
    <property type="entry name" value="HTH_DEOR"/>
    <property type="match status" value="1"/>
</dbReference>
<organism evidence="9 10">
    <name type="scientific">Arthrobacter citreus</name>
    <dbReference type="NCBI Taxonomy" id="1670"/>
    <lineage>
        <taxon>Bacteria</taxon>
        <taxon>Bacillati</taxon>
        <taxon>Actinomycetota</taxon>
        <taxon>Actinomycetes</taxon>
        <taxon>Micrococcales</taxon>
        <taxon>Micrococcaceae</taxon>
        <taxon>Arthrobacter</taxon>
    </lineage>
</organism>
<dbReference type="GO" id="GO:0003677">
    <property type="term" value="F:DNA binding"/>
    <property type="evidence" value="ECO:0007669"/>
    <property type="project" value="UniProtKB-KW"/>
</dbReference>
<evidence type="ECO:0000313" key="10">
    <source>
        <dbReference type="Proteomes" id="UP001448858"/>
    </source>
</evidence>
<dbReference type="PRINTS" id="PR00037">
    <property type="entry name" value="HTHLACR"/>
</dbReference>
<keyword evidence="5" id="KW-0804">Transcription</keyword>
<feature type="domain" description="HTH deoR-type" evidence="8">
    <location>
        <begin position="3"/>
        <end position="58"/>
    </location>
</feature>
<dbReference type="InterPro" id="IPR014036">
    <property type="entry name" value="DeoR-like_C"/>
</dbReference>
<dbReference type="SMART" id="SM01134">
    <property type="entry name" value="DeoRC"/>
    <property type="match status" value="1"/>
</dbReference>
<dbReference type="Proteomes" id="UP001448858">
    <property type="component" value="Chromosome"/>
</dbReference>
<dbReference type="InterPro" id="IPR036390">
    <property type="entry name" value="WH_DNA-bd_sf"/>
</dbReference>
<feature type="compositionally biased region" description="Basic and acidic residues" evidence="7">
    <location>
        <begin position="64"/>
        <end position="73"/>
    </location>
</feature>
<dbReference type="Gene3D" id="3.40.50.1360">
    <property type="match status" value="1"/>
</dbReference>